<name>A0A5B0Q8D1_PUCGR</name>
<reference evidence="2 4" key="1">
    <citation type="submission" date="2019-05" db="EMBL/GenBank/DDBJ databases">
        <title>Emergence of the Ug99 lineage of the wheat stem rust pathogen through somatic hybridization.</title>
        <authorList>
            <person name="Li F."/>
            <person name="Upadhyaya N.M."/>
            <person name="Sperschneider J."/>
            <person name="Matny O."/>
            <person name="Nguyen-Phuc H."/>
            <person name="Mago R."/>
            <person name="Raley C."/>
            <person name="Miller M.E."/>
            <person name="Silverstein K.A.T."/>
            <person name="Henningsen E."/>
            <person name="Hirsch C.D."/>
            <person name="Visser B."/>
            <person name="Pretorius Z.A."/>
            <person name="Steffenson B.J."/>
            <person name="Schwessinger B."/>
            <person name="Dodds P.N."/>
            <person name="Figueroa M."/>
        </authorList>
    </citation>
    <scope>NUCLEOTIDE SEQUENCE [LARGE SCALE GENOMIC DNA]</scope>
    <source>
        <strain evidence="2 4">Ug99</strain>
    </source>
</reference>
<accession>A0A5B0Q8D1</accession>
<comment type="caution">
    <text evidence="2">The sequence shown here is derived from an EMBL/GenBank/DDBJ whole genome shotgun (WGS) entry which is preliminary data.</text>
</comment>
<evidence type="ECO:0000313" key="4">
    <source>
        <dbReference type="Proteomes" id="UP000325313"/>
    </source>
</evidence>
<sequence length="91" mass="9904">MPMRHVWASQSERAPRSVDTVLTSSEAIMSHLHVTWSHTGPGAEVANQSPSHPVSEGRSESTWQCRHKGKQSCAHRTDQPPGRPGLALGTI</sequence>
<gene>
    <name evidence="3" type="ORF">PGTUg99_006698</name>
    <name evidence="2" type="ORF">PGTUg99_010337</name>
</gene>
<evidence type="ECO:0000313" key="2">
    <source>
        <dbReference type="EMBL" id="KAA1109488.1"/>
    </source>
</evidence>
<dbReference type="EMBL" id="VDEP01000304">
    <property type="protein sequence ID" value="KAA1109488.1"/>
    <property type="molecule type" value="Genomic_DNA"/>
</dbReference>
<dbReference type="EMBL" id="VDEP01000273">
    <property type="protein sequence ID" value="KAA1114018.1"/>
    <property type="molecule type" value="Genomic_DNA"/>
</dbReference>
<proteinExistence type="predicted"/>
<dbReference type="Proteomes" id="UP000325313">
    <property type="component" value="Unassembled WGS sequence"/>
</dbReference>
<protein>
    <submittedName>
        <fullName evidence="2">Uncharacterized protein</fullName>
    </submittedName>
</protein>
<evidence type="ECO:0000256" key="1">
    <source>
        <dbReference type="SAM" id="MobiDB-lite"/>
    </source>
</evidence>
<evidence type="ECO:0000313" key="3">
    <source>
        <dbReference type="EMBL" id="KAA1114018.1"/>
    </source>
</evidence>
<feature type="region of interest" description="Disordered" evidence="1">
    <location>
        <begin position="39"/>
        <end position="91"/>
    </location>
</feature>
<organism evidence="2 4">
    <name type="scientific">Puccinia graminis f. sp. tritici</name>
    <dbReference type="NCBI Taxonomy" id="56615"/>
    <lineage>
        <taxon>Eukaryota</taxon>
        <taxon>Fungi</taxon>
        <taxon>Dikarya</taxon>
        <taxon>Basidiomycota</taxon>
        <taxon>Pucciniomycotina</taxon>
        <taxon>Pucciniomycetes</taxon>
        <taxon>Pucciniales</taxon>
        <taxon>Pucciniaceae</taxon>
        <taxon>Puccinia</taxon>
    </lineage>
</organism>
<dbReference type="AlphaFoldDB" id="A0A5B0Q8D1"/>